<organism evidence="1 2">
    <name type="scientific">Kribbella soli</name>
    <dbReference type="NCBI Taxonomy" id="1124743"/>
    <lineage>
        <taxon>Bacteria</taxon>
        <taxon>Bacillati</taxon>
        <taxon>Actinomycetota</taxon>
        <taxon>Actinomycetes</taxon>
        <taxon>Propionibacteriales</taxon>
        <taxon>Kribbellaceae</taxon>
        <taxon>Kribbella</taxon>
    </lineage>
</organism>
<dbReference type="EMBL" id="SJJZ01000001">
    <property type="protein sequence ID" value="TCC10391.1"/>
    <property type="molecule type" value="Genomic_DNA"/>
</dbReference>
<evidence type="ECO:0000313" key="2">
    <source>
        <dbReference type="Proteomes" id="UP000292346"/>
    </source>
</evidence>
<name>A0A4R0HI55_9ACTN</name>
<dbReference type="Proteomes" id="UP000292346">
    <property type="component" value="Unassembled WGS sequence"/>
</dbReference>
<dbReference type="OrthoDB" id="3828041at2"/>
<reference evidence="1 2" key="1">
    <citation type="submission" date="2019-02" db="EMBL/GenBank/DDBJ databases">
        <title>Kribbella capetownensis sp. nov. and Kribbella speibonae sp. nov., isolated from soil.</title>
        <authorList>
            <person name="Curtis S.M."/>
            <person name="Norton I."/>
            <person name="Everest G.J."/>
            <person name="Meyers P.R."/>
        </authorList>
    </citation>
    <scope>NUCLEOTIDE SEQUENCE [LARGE SCALE GENOMIC DNA]</scope>
    <source>
        <strain evidence="1 2">KCTC 29219</strain>
    </source>
</reference>
<protein>
    <submittedName>
        <fullName evidence="1">Uncharacterized protein</fullName>
    </submittedName>
</protein>
<comment type="caution">
    <text evidence="1">The sequence shown here is derived from an EMBL/GenBank/DDBJ whole genome shotgun (WGS) entry which is preliminary data.</text>
</comment>
<keyword evidence="2" id="KW-1185">Reference proteome</keyword>
<proteinExistence type="predicted"/>
<sequence>MDFETFDARLLELADSLQGADETTVAAEAVRMKASAEQIADERSRRLALIRVQKLPEFISGPKPGTSPEYWRAAGLLAQVVNDKGSAADRIAHAERAKSEIAALSKRAPARESMTILKMNSTLVRLIERLRSEGVEGGS</sequence>
<dbReference type="AlphaFoldDB" id="A0A4R0HI55"/>
<dbReference type="RefSeq" id="WP_131334805.1">
    <property type="nucleotide sequence ID" value="NZ_SJJZ01000001.1"/>
</dbReference>
<gene>
    <name evidence="1" type="ORF">E0H45_03430</name>
</gene>
<accession>A0A4R0HI55</accession>
<evidence type="ECO:0000313" key="1">
    <source>
        <dbReference type="EMBL" id="TCC10391.1"/>
    </source>
</evidence>